<sequence>MFCRSSIVSSHILALALCSVEGDLGRNRSRTLEFKAPAAKCTTPPSTSTTVAAIGTKRSRGITLPHSLVTVPSIIRQYFNKLSRTPSIEDPYTNLGDSNLSTFHVVLHPMGPGEATDFS</sequence>
<comment type="caution">
    <text evidence="2">The sequence shown here is derived from an EMBL/GenBank/DDBJ whole genome shotgun (WGS) entry which is preliminary data.</text>
</comment>
<dbReference type="Proteomes" id="UP000735302">
    <property type="component" value="Unassembled WGS sequence"/>
</dbReference>
<evidence type="ECO:0000313" key="3">
    <source>
        <dbReference type="Proteomes" id="UP000735302"/>
    </source>
</evidence>
<keyword evidence="3" id="KW-1185">Reference proteome</keyword>
<evidence type="ECO:0000256" key="1">
    <source>
        <dbReference type="SAM" id="SignalP"/>
    </source>
</evidence>
<name>A0AAV3YXW3_9GAST</name>
<feature type="signal peptide" evidence="1">
    <location>
        <begin position="1"/>
        <end position="22"/>
    </location>
</feature>
<protein>
    <recommendedName>
        <fullName evidence="4">Secreted protein</fullName>
    </recommendedName>
</protein>
<gene>
    <name evidence="2" type="ORF">PoB_001371100</name>
</gene>
<feature type="chain" id="PRO_5043674439" description="Secreted protein" evidence="1">
    <location>
        <begin position="23"/>
        <end position="119"/>
    </location>
</feature>
<dbReference type="AlphaFoldDB" id="A0AAV3YXW3"/>
<reference evidence="2 3" key="1">
    <citation type="journal article" date="2021" name="Elife">
        <title>Chloroplast acquisition without the gene transfer in kleptoplastic sea slugs, Plakobranchus ocellatus.</title>
        <authorList>
            <person name="Maeda T."/>
            <person name="Takahashi S."/>
            <person name="Yoshida T."/>
            <person name="Shimamura S."/>
            <person name="Takaki Y."/>
            <person name="Nagai Y."/>
            <person name="Toyoda A."/>
            <person name="Suzuki Y."/>
            <person name="Arimoto A."/>
            <person name="Ishii H."/>
            <person name="Satoh N."/>
            <person name="Nishiyama T."/>
            <person name="Hasebe M."/>
            <person name="Maruyama T."/>
            <person name="Minagawa J."/>
            <person name="Obokata J."/>
            <person name="Shigenobu S."/>
        </authorList>
    </citation>
    <scope>NUCLEOTIDE SEQUENCE [LARGE SCALE GENOMIC DNA]</scope>
</reference>
<keyword evidence="1" id="KW-0732">Signal</keyword>
<organism evidence="2 3">
    <name type="scientific">Plakobranchus ocellatus</name>
    <dbReference type="NCBI Taxonomy" id="259542"/>
    <lineage>
        <taxon>Eukaryota</taxon>
        <taxon>Metazoa</taxon>
        <taxon>Spiralia</taxon>
        <taxon>Lophotrochozoa</taxon>
        <taxon>Mollusca</taxon>
        <taxon>Gastropoda</taxon>
        <taxon>Heterobranchia</taxon>
        <taxon>Euthyneura</taxon>
        <taxon>Panpulmonata</taxon>
        <taxon>Sacoglossa</taxon>
        <taxon>Placobranchoidea</taxon>
        <taxon>Plakobranchidae</taxon>
        <taxon>Plakobranchus</taxon>
    </lineage>
</organism>
<accession>A0AAV3YXW3</accession>
<evidence type="ECO:0008006" key="4">
    <source>
        <dbReference type="Google" id="ProtNLM"/>
    </source>
</evidence>
<dbReference type="EMBL" id="BLXT01001665">
    <property type="protein sequence ID" value="GFN87205.1"/>
    <property type="molecule type" value="Genomic_DNA"/>
</dbReference>
<proteinExistence type="predicted"/>
<evidence type="ECO:0000313" key="2">
    <source>
        <dbReference type="EMBL" id="GFN87205.1"/>
    </source>
</evidence>